<name>A0A392U4A3_9FABA</name>
<evidence type="ECO:0000313" key="3">
    <source>
        <dbReference type="Proteomes" id="UP000265520"/>
    </source>
</evidence>
<evidence type="ECO:0000313" key="2">
    <source>
        <dbReference type="EMBL" id="MCI68269.1"/>
    </source>
</evidence>
<proteinExistence type="predicted"/>
<dbReference type="EMBL" id="LXQA010733586">
    <property type="protein sequence ID" value="MCI68269.1"/>
    <property type="molecule type" value="Genomic_DNA"/>
</dbReference>
<accession>A0A392U4A3</accession>
<keyword evidence="1" id="KW-0175">Coiled coil</keyword>
<keyword evidence="3" id="KW-1185">Reference proteome</keyword>
<reference evidence="2 3" key="1">
    <citation type="journal article" date="2018" name="Front. Plant Sci.">
        <title>Red Clover (Trifolium pratense) and Zigzag Clover (T. medium) - A Picture of Genomic Similarities and Differences.</title>
        <authorList>
            <person name="Dluhosova J."/>
            <person name="Istvanek J."/>
            <person name="Nedelnik J."/>
            <person name="Repkova J."/>
        </authorList>
    </citation>
    <scope>NUCLEOTIDE SEQUENCE [LARGE SCALE GENOMIC DNA]</scope>
    <source>
        <strain evidence="3">cv. 10/8</strain>
        <tissue evidence="2">Leaf</tissue>
    </source>
</reference>
<dbReference type="AlphaFoldDB" id="A0A392U4A3"/>
<comment type="caution">
    <text evidence="2">The sequence shown here is derived from an EMBL/GenBank/DDBJ whole genome shotgun (WGS) entry which is preliminary data.</text>
</comment>
<feature type="coiled-coil region" evidence="1">
    <location>
        <begin position="5"/>
        <end position="32"/>
    </location>
</feature>
<feature type="non-terminal residue" evidence="2">
    <location>
        <position position="1"/>
    </location>
</feature>
<dbReference type="Proteomes" id="UP000265520">
    <property type="component" value="Unassembled WGS sequence"/>
</dbReference>
<organism evidence="2 3">
    <name type="scientific">Trifolium medium</name>
    <dbReference type="NCBI Taxonomy" id="97028"/>
    <lineage>
        <taxon>Eukaryota</taxon>
        <taxon>Viridiplantae</taxon>
        <taxon>Streptophyta</taxon>
        <taxon>Embryophyta</taxon>
        <taxon>Tracheophyta</taxon>
        <taxon>Spermatophyta</taxon>
        <taxon>Magnoliopsida</taxon>
        <taxon>eudicotyledons</taxon>
        <taxon>Gunneridae</taxon>
        <taxon>Pentapetalae</taxon>
        <taxon>rosids</taxon>
        <taxon>fabids</taxon>
        <taxon>Fabales</taxon>
        <taxon>Fabaceae</taxon>
        <taxon>Papilionoideae</taxon>
        <taxon>50 kb inversion clade</taxon>
        <taxon>NPAAA clade</taxon>
        <taxon>Hologalegina</taxon>
        <taxon>IRL clade</taxon>
        <taxon>Trifolieae</taxon>
        <taxon>Trifolium</taxon>
    </lineage>
</organism>
<protein>
    <submittedName>
        <fullName evidence="2">Uncharacterized protein</fullName>
    </submittedName>
</protein>
<evidence type="ECO:0000256" key="1">
    <source>
        <dbReference type="SAM" id="Coils"/>
    </source>
</evidence>
<sequence length="61" mass="7213">TYNTRATVRRRMDNLEQENQAFREKVSNMEAGMEKDDLHDVCFDGRPFSVPSVHQCIGRYY</sequence>